<reference evidence="3" key="1">
    <citation type="submission" date="2015-02" db="EMBL/GenBank/DDBJ databases">
        <title>Genome sequencing for Strongylocentrotus purpuratus.</title>
        <authorList>
            <person name="Murali S."/>
            <person name="Liu Y."/>
            <person name="Vee V."/>
            <person name="English A."/>
            <person name="Wang M."/>
            <person name="Skinner E."/>
            <person name="Han Y."/>
            <person name="Muzny D.M."/>
            <person name="Worley K.C."/>
            <person name="Gibbs R.A."/>
        </authorList>
    </citation>
    <scope>NUCLEOTIDE SEQUENCE</scope>
</reference>
<evidence type="ECO:0000313" key="2">
    <source>
        <dbReference type="EnsemblMetazoa" id="XP_030850221"/>
    </source>
</evidence>
<feature type="domain" description="TTF-type" evidence="1">
    <location>
        <begin position="52"/>
        <end position="135"/>
    </location>
</feature>
<accession>A0A7M7T329</accession>
<dbReference type="InterPro" id="IPR052958">
    <property type="entry name" value="IFN-induced_PKR_regulator"/>
</dbReference>
<keyword evidence="3" id="KW-1185">Reference proteome</keyword>
<organism evidence="2 3">
    <name type="scientific">Strongylocentrotus purpuratus</name>
    <name type="common">Purple sea urchin</name>
    <dbReference type="NCBI Taxonomy" id="7668"/>
    <lineage>
        <taxon>Eukaryota</taxon>
        <taxon>Metazoa</taxon>
        <taxon>Echinodermata</taxon>
        <taxon>Eleutherozoa</taxon>
        <taxon>Echinozoa</taxon>
        <taxon>Echinoidea</taxon>
        <taxon>Euechinoidea</taxon>
        <taxon>Echinacea</taxon>
        <taxon>Camarodonta</taxon>
        <taxon>Echinidea</taxon>
        <taxon>Strongylocentrotidae</taxon>
        <taxon>Strongylocentrotus</taxon>
    </lineage>
</organism>
<dbReference type="RefSeq" id="XP_030850221.1">
    <property type="nucleotide sequence ID" value="XM_030994361.1"/>
</dbReference>
<evidence type="ECO:0000259" key="1">
    <source>
        <dbReference type="SMART" id="SM00597"/>
    </source>
</evidence>
<evidence type="ECO:0000313" key="3">
    <source>
        <dbReference type="Proteomes" id="UP000007110"/>
    </source>
</evidence>
<dbReference type="AlphaFoldDB" id="A0A7M7T329"/>
<dbReference type="OMA" id="CHEWFED"/>
<dbReference type="GO" id="GO:0046983">
    <property type="term" value="F:protein dimerization activity"/>
    <property type="evidence" value="ECO:0007669"/>
    <property type="project" value="InterPro"/>
</dbReference>
<protein>
    <recommendedName>
        <fullName evidence="1">TTF-type domain-containing protein</fullName>
    </recommendedName>
</protein>
<dbReference type="PANTHER" id="PTHR46289:SF14">
    <property type="entry name" value="DUF4371 DOMAIN-CONTAINING PROTEIN"/>
    <property type="match status" value="1"/>
</dbReference>
<dbReference type="SUPFAM" id="SSF53098">
    <property type="entry name" value="Ribonuclease H-like"/>
    <property type="match status" value="1"/>
</dbReference>
<dbReference type="Pfam" id="PF14291">
    <property type="entry name" value="DUF4371"/>
    <property type="match status" value="1"/>
</dbReference>
<dbReference type="InterPro" id="IPR025398">
    <property type="entry name" value="DUF4371"/>
</dbReference>
<dbReference type="OrthoDB" id="6601747at2759"/>
<dbReference type="GeneID" id="100891627"/>
<reference evidence="2" key="2">
    <citation type="submission" date="2021-01" db="UniProtKB">
        <authorList>
            <consortium name="EnsemblMetazoa"/>
        </authorList>
    </citation>
    <scope>IDENTIFICATION</scope>
</reference>
<dbReference type="InterPro" id="IPR006580">
    <property type="entry name" value="Znf_TTF"/>
</dbReference>
<dbReference type="InParanoid" id="A0A7M7T329"/>
<sequence length="720" mass="81932">MDVDVIDVGLLAPDEKSKLSDTKKFQLLTNHFKPDKSSMLAFQEVRKGGNNWKVSFQISWLEEYPWLVYSPSQKGGFCKYCTLYAKSNKSTFGVLVKVPFTKFARAKGKDGILTNHAANMYHKQATDTAKAFISTYQNPESRIDNKLSYEAQRLSETNRHILVEIVEIILLLARQGLSLRGHRDDSTANPLINRGNFLALLEHTAARDPVLDENLRRGKKNQKYISKTIQNDIILTAAECLKEELLHPLKKTTFYSIIADEVTDPHANQEVLSVCVRFLDLSTADHPQIKEVFIDFIHLRRATGEKVGKAIMSILRRNGLDVKNIRGQAYDGASAMSSSNVGTQAQIKAQNPLALYTHCRSHVLNLAVAGSCKVQALRNVIGIINELYLFFQLSPKRQRYLEFVLQVYAPEQKVKKLKGLCKTRWVERHDCLETLVLLYKYIVTCLHSMVTPGLYPLLTTAPEESGEDENYEDWDWNRETLEIQSMRVNIDEVWDEWFIESCAIAEDVGSSMETPRTTNVQRNRANVPADTPSTYFKRAIAVPFLDSFSQGLTERFSPENRCMRSIMGLLPSVLLTNAEALDEQMQELMFWEADLPSPENLKAEIQSWTRFFQNMDKAQLPENLVDCLGHADEDFFPNIRTLIILGCTSPVTSCEAERSFSALRRVKTYLRSTMGEERLAGLTLMAIHYQATLQLSSSKIVQGFVQKHPRRLFCQSIIFD</sequence>
<dbReference type="Proteomes" id="UP000007110">
    <property type="component" value="Unassembled WGS sequence"/>
</dbReference>
<dbReference type="PANTHER" id="PTHR46289">
    <property type="entry name" value="52 KDA REPRESSOR OF THE INHIBITOR OF THE PROTEIN KINASE-LIKE PROTEIN-RELATED"/>
    <property type="match status" value="1"/>
</dbReference>
<dbReference type="EnsemblMetazoa" id="XM_030994361">
    <property type="protein sequence ID" value="XP_030850221"/>
    <property type="gene ID" value="LOC100891627"/>
</dbReference>
<dbReference type="Pfam" id="PF05699">
    <property type="entry name" value="Dimer_Tnp_hAT"/>
    <property type="match status" value="1"/>
</dbReference>
<name>A0A7M7T329_STRPU</name>
<dbReference type="KEGG" id="spu:100891627"/>
<dbReference type="InterPro" id="IPR012337">
    <property type="entry name" value="RNaseH-like_sf"/>
</dbReference>
<proteinExistence type="predicted"/>
<dbReference type="SMART" id="SM00597">
    <property type="entry name" value="ZnF_TTF"/>
    <property type="match status" value="1"/>
</dbReference>
<dbReference type="InterPro" id="IPR008906">
    <property type="entry name" value="HATC_C_dom"/>
</dbReference>